<gene>
    <name evidence="4" type="ORF">R6G80_00475</name>
</gene>
<comment type="caution">
    <text evidence="4">The sequence shown here is derived from an EMBL/GenBank/DDBJ whole genome shotgun (WGS) entry which is preliminary data.</text>
</comment>
<dbReference type="RefSeq" id="WP_026420880.1">
    <property type="nucleotide sequence ID" value="NZ_JAWNFT010000001.1"/>
</dbReference>
<reference evidence="4" key="1">
    <citation type="submission" date="2023-10" db="EMBL/GenBank/DDBJ databases">
        <title>Whole Genome based description of the genera Actinobaculum and Actinotignum reveals a complex phylogenetic relationship within the species included in the genus Actinotignum.</title>
        <authorList>
            <person name="Jensen C.S."/>
            <person name="Dargis R."/>
            <person name="Kemp M."/>
            <person name="Christensen J.J."/>
        </authorList>
    </citation>
    <scope>NUCLEOTIDE SEQUENCE</scope>
    <source>
        <strain evidence="4">SLA_B511</strain>
    </source>
</reference>
<dbReference type="Pfam" id="PF03990">
    <property type="entry name" value="DUF348"/>
    <property type="match status" value="1"/>
</dbReference>
<feature type="domain" description="G5" evidence="3">
    <location>
        <begin position="195"/>
        <end position="275"/>
    </location>
</feature>
<evidence type="ECO:0000313" key="5">
    <source>
        <dbReference type="Proteomes" id="UP001281731"/>
    </source>
</evidence>
<organism evidence="4 5">
    <name type="scientific">Actinotignum urinale</name>
    <dbReference type="NCBI Taxonomy" id="190146"/>
    <lineage>
        <taxon>Bacteria</taxon>
        <taxon>Bacillati</taxon>
        <taxon>Actinomycetota</taxon>
        <taxon>Actinomycetes</taxon>
        <taxon>Actinomycetales</taxon>
        <taxon>Actinomycetaceae</taxon>
        <taxon>Actinotignum</taxon>
    </lineage>
</organism>
<dbReference type="EMBL" id="JAWNGC010000001">
    <property type="protein sequence ID" value="MDY5154208.1"/>
    <property type="molecule type" value="Genomic_DNA"/>
</dbReference>
<keyword evidence="1" id="KW-0732">Signal</keyword>
<feature type="region of interest" description="Disordered" evidence="2">
    <location>
        <begin position="1"/>
        <end position="22"/>
    </location>
</feature>
<dbReference type="InterPro" id="IPR011098">
    <property type="entry name" value="G5_dom"/>
</dbReference>
<evidence type="ECO:0000256" key="1">
    <source>
        <dbReference type="ARBA" id="ARBA00022729"/>
    </source>
</evidence>
<dbReference type="Proteomes" id="UP001281731">
    <property type="component" value="Unassembled WGS sequence"/>
</dbReference>
<dbReference type="InterPro" id="IPR023346">
    <property type="entry name" value="Lysozyme-like_dom_sf"/>
</dbReference>
<dbReference type="InterPro" id="IPR007137">
    <property type="entry name" value="DUF348"/>
</dbReference>
<evidence type="ECO:0000313" key="4">
    <source>
        <dbReference type="EMBL" id="MDY5154208.1"/>
    </source>
</evidence>
<accession>A0AAW9HT08</accession>
<dbReference type="AlphaFoldDB" id="A0AAW9HT08"/>
<dbReference type="PROSITE" id="PS51109">
    <property type="entry name" value="G5"/>
    <property type="match status" value="1"/>
</dbReference>
<name>A0AAW9HT08_9ACTO</name>
<proteinExistence type="predicted"/>
<dbReference type="SUPFAM" id="SSF53955">
    <property type="entry name" value="Lysozyme-like"/>
    <property type="match status" value="1"/>
</dbReference>
<dbReference type="Pfam" id="PF07501">
    <property type="entry name" value="G5"/>
    <property type="match status" value="1"/>
</dbReference>
<dbReference type="SMART" id="SM01208">
    <property type="entry name" value="G5"/>
    <property type="match status" value="1"/>
</dbReference>
<protein>
    <submittedName>
        <fullName evidence="4">G5 domain-containing protein</fullName>
    </submittedName>
</protein>
<sequence length="391" mass="41430">MARHSATENQVNAKLADRPLGARSKALRAEREGLAQKRATNVEHILTMSQPEKATGTEQLVAICEPAKVSEPVKGSSFSKSWSSRVASVPMSHKALAAGCAVLMAGSVYGVFAENSIQPAFAQPDNNTGTAVATSDKEGEQVSLTVVFDGHSKKITTRATTLGDALRSAGITVAGDDEVSQGLATRPVDGSTVRITRVTYTTVTQDDVDVAQSQEVQDANLPKGKKQVEKQAKNGVVANTYRIRMENGKEVSRTITFAVQKQERVDGVVKVGTKEGVSGADGIPAGGPAVPAGSAQEIASGMLSSYGWSQNEFSCLVNLWNRESGWNYQSQNRSSGAYGIPQALPGSKMASAGADWRTNPATQIRWGLGYIKGRYGSPCGAWGAFQSKGWY</sequence>
<evidence type="ECO:0000259" key="3">
    <source>
        <dbReference type="PROSITE" id="PS51109"/>
    </source>
</evidence>
<evidence type="ECO:0000256" key="2">
    <source>
        <dbReference type="SAM" id="MobiDB-lite"/>
    </source>
</evidence>
<dbReference type="Gene3D" id="2.20.230.10">
    <property type="entry name" value="Resuscitation-promoting factor rpfb"/>
    <property type="match status" value="1"/>
</dbReference>